<keyword evidence="5" id="KW-0804">Transcription</keyword>
<evidence type="ECO:0000259" key="7">
    <source>
        <dbReference type="PROSITE" id="PS51000"/>
    </source>
</evidence>
<dbReference type="SUPFAM" id="SSF46785">
    <property type="entry name" value="Winged helix' DNA-binding domain"/>
    <property type="match status" value="1"/>
</dbReference>
<dbReference type="PROSITE" id="PS51000">
    <property type="entry name" value="HTH_DEOR_2"/>
    <property type="match status" value="1"/>
</dbReference>
<keyword evidence="2" id="KW-0678">Repressor</keyword>
<dbReference type="PANTHER" id="PTHR30363">
    <property type="entry name" value="HTH-TYPE TRANSCRIPTIONAL REGULATOR SRLR-RELATED"/>
    <property type="match status" value="1"/>
</dbReference>
<evidence type="ECO:0000256" key="5">
    <source>
        <dbReference type="ARBA" id="ARBA00023163"/>
    </source>
</evidence>
<evidence type="ECO:0000313" key="8">
    <source>
        <dbReference type="EMBL" id="GGL61615.1"/>
    </source>
</evidence>
<dbReference type="InterPro" id="IPR001034">
    <property type="entry name" value="DeoR_HTH"/>
</dbReference>
<dbReference type="SMART" id="SM00420">
    <property type="entry name" value="HTH_DEOR"/>
    <property type="match status" value="1"/>
</dbReference>
<dbReference type="GO" id="GO:0003700">
    <property type="term" value="F:DNA-binding transcription factor activity"/>
    <property type="evidence" value="ECO:0007669"/>
    <property type="project" value="InterPro"/>
</dbReference>
<evidence type="ECO:0000313" key="9">
    <source>
        <dbReference type="Proteomes" id="UP000654670"/>
    </source>
</evidence>
<dbReference type="EMBL" id="BMOK01000014">
    <property type="protein sequence ID" value="GGL61615.1"/>
    <property type="molecule type" value="Genomic_DNA"/>
</dbReference>
<dbReference type="Gene3D" id="1.10.10.10">
    <property type="entry name" value="Winged helix-like DNA-binding domain superfamily/Winged helix DNA-binding domain"/>
    <property type="match status" value="1"/>
</dbReference>
<reference evidence="8" key="1">
    <citation type="journal article" date="2014" name="Int. J. Syst. Evol. Microbiol.">
        <title>Complete genome sequence of Corynebacterium casei LMG S-19264T (=DSM 44701T), isolated from a smear-ripened cheese.</title>
        <authorList>
            <consortium name="US DOE Joint Genome Institute (JGI-PGF)"/>
            <person name="Walter F."/>
            <person name="Albersmeier A."/>
            <person name="Kalinowski J."/>
            <person name="Ruckert C."/>
        </authorList>
    </citation>
    <scope>NUCLEOTIDE SEQUENCE</scope>
    <source>
        <strain evidence="8">JCM 15325</strain>
    </source>
</reference>
<dbReference type="SMART" id="SM01134">
    <property type="entry name" value="DeoRC"/>
    <property type="match status" value="1"/>
</dbReference>
<dbReference type="InterPro" id="IPR050313">
    <property type="entry name" value="Carb_Metab_HTH_regulators"/>
</dbReference>
<dbReference type="PRINTS" id="PR00037">
    <property type="entry name" value="HTHLACR"/>
</dbReference>
<dbReference type="PROSITE" id="PS00894">
    <property type="entry name" value="HTH_DEOR_1"/>
    <property type="match status" value="1"/>
</dbReference>
<protein>
    <recommendedName>
        <fullName evidence="1">Lactose phosphotransferase system repressor</fullName>
    </recommendedName>
</protein>
<dbReference type="InterPro" id="IPR036388">
    <property type="entry name" value="WH-like_DNA-bd_sf"/>
</dbReference>
<reference evidence="8" key="2">
    <citation type="submission" date="2020-09" db="EMBL/GenBank/DDBJ databases">
        <authorList>
            <person name="Sun Q."/>
            <person name="Ohkuma M."/>
        </authorList>
    </citation>
    <scope>NUCLEOTIDE SEQUENCE</scope>
    <source>
        <strain evidence="8">JCM 15325</strain>
    </source>
</reference>
<name>A0A917S6N9_9BACL</name>
<dbReference type="GO" id="GO:0003677">
    <property type="term" value="F:DNA binding"/>
    <property type="evidence" value="ECO:0007669"/>
    <property type="project" value="UniProtKB-KW"/>
</dbReference>
<keyword evidence="9" id="KW-1185">Reference proteome</keyword>
<dbReference type="AlphaFoldDB" id="A0A917S6N9"/>
<accession>A0A917S6N9</accession>
<evidence type="ECO:0000256" key="1">
    <source>
        <dbReference type="ARBA" id="ARBA00021390"/>
    </source>
</evidence>
<dbReference type="InterPro" id="IPR036390">
    <property type="entry name" value="WH_DNA-bd_sf"/>
</dbReference>
<dbReference type="Pfam" id="PF00455">
    <property type="entry name" value="DeoRC"/>
    <property type="match status" value="1"/>
</dbReference>
<dbReference type="Gene3D" id="3.40.50.1360">
    <property type="match status" value="1"/>
</dbReference>
<comment type="function">
    <text evidence="6">Repressor of the lactose catabolism operon. Galactose-6-phosphate is the inducer.</text>
</comment>
<feature type="domain" description="HTH deoR-type" evidence="7">
    <location>
        <begin position="4"/>
        <end position="59"/>
    </location>
</feature>
<keyword evidence="3" id="KW-0805">Transcription regulation</keyword>
<keyword evidence="4" id="KW-0238">DNA-binding</keyword>
<sequence length="255" mass="29501">MMLREERYHKILKEIELNRIVRVSDLAKKLNVTEMTIRRDLSDLEEREMLTRIHGGARKKQVNDYKELSHLQKQTINVEKKRSIAKHCAGLIENNDVVFIGPGTTAGFIYEFLDKERYDHVDIVTNSVTVFEQFKNDFPRFEIILVGGRYRSRTETFVGYFTNKMLHDFNVNKAFIGTNGIIKMSVTTANEEEGTAQKIILDNASETYILADSTKFGVEAFHNLYDVRNISAIITDSSIDPELVSYYEKFVKIIK</sequence>
<dbReference type="Pfam" id="PF08220">
    <property type="entry name" value="HTH_DeoR"/>
    <property type="match status" value="1"/>
</dbReference>
<dbReference type="InterPro" id="IPR018356">
    <property type="entry name" value="Tscrpt_reg_HTH_DeoR_CS"/>
</dbReference>
<evidence type="ECO:0000256" key="6">
    <source>
        <dbReference type="ARBA" id="ARBA00024937"/>
    </source>
</evidence>
<evidence type="ECO:0000256" key="2">
    <source>
        <dbReference type="ARBA" id="ARBA00022491"/>
    </source>
</evidence>
<proteinExistence type="predicted"/>
<gene>
    <name evidence="8" type="primary">lacR</name>
    <name evidence="8" type="ORF">GCM10007968_26990</name>
</gene>
<dbReference type="InterPro" id="IPR037171">
    <property type="entry name" value="NagB/RpiA_transferase-like"/>
</dbReference>
<organism evidence="8 9">
    <name type="scientific">Sporolactobacillus putidus</name>
    <dbReference type="NCBI Taxonomy" id="492735"/>
    <lineage>
        <taxon>Bacteria</taxon>
        <taxon>Bacillati</taxon>
        <taxon>Bacillota</taxon>
        <taxon>Bacilli</taxon>
        <taxon>Bacillales</taxon>
        <taxon>Sporolactobacillaceae</taxon>
        <taxon>Sporolactobacillus</taxon>
    </lineage>
</organism>
<dbReference type="SUPFAM" id="SSF100950">
    <property type="entry name" value="NagB/RpiA/CoA transferase-like"/>
    <property type="match status" value="1"/>
</dbReference>
<comment type="caution">
    <text evidence="8">The sequence shown here is derived from an EMBL/GenBank/DDBJ whole genome shotgun (WGS) entry which is preliminary data.</text>
</comment>
<evidence type="ECO:0000256" key="4">
    <source>
        <dbReference type="ARBA" id="ARBA00023125"/>
    </source>
</evidence>
<dbReference type="Proteomes" id="UP000654670">
    <property type="component" value="Unassembled WGS sequence"/>
</dbReference>
<dbReference type="InterPro" id="IPR014036">
    <property type="entry name" value="DeoR-like_C"/>
</dbReference>
<dbReference type="PANTHER" id="PTHR30363:SF4">
    <property type="entry name" value="GLYCEROL-3-PHOSPHATE REGULON REPRESSOR"/>
    <property type="match status" value="1"/>
</dbReference>
<evidence type="ECO:0000256" key="3">
    <source>
        <dbReference type="ARBA" id="ARBA00023015"/>
    </source>
</evidence>